<feature type="compositionally biased region" description="Low complexity" evidence="1">
    <location>
        <begin position="98"/>
        <end position="111"/>
    </location>
</feature>
<feature type="signal peptide" evidence="2">
    <location>
        <begin position="1"/>
        <end position="28"/>
    </location>
</feature>
<evidence type="ECO:0000256" key="2">
    <source>
        <dbReference type="SAM" id="SignalP"/>
    </source>
</evidence>
<keyword evidence="2" id="KW-0732">Signal</keyword>
<dbReference type="EMBL" id="FOKQ01000014">
    <property type="protein sequence ID" value="SFC51800.1"/>
    <property type="molecule type" value="Genomic_DNA"/>
</dbReference>
<dbReference type="AlphaFoldDB" id="A0A1I1K2G0"/>
<accession>A0A1I1K2G0</accession>
<feature type="region of interest" description="Disordered" evidence="1">
    <location>
        <begin position="167"/>
        <end position="213"/>
    </location>
</feature>
<feature type="compositionally biased region" description="Low complexity" evidence="1">
    <location>
        <begin position="77"/>
        <end position="87"/>
    </location>
</feature>
<gene>
    <name evidence="3" type="ORF">SAMN02910406_01861</name>
</gene>
<sequence length="213" mass="22350">MKLFSKTTACICAVIIATSAATVISVNATKITAPSTSSAQTESSKTKLAEENVKYGKVTAVDGNKITVALGEFAAKTKTTDDSTSSEKAAKKKKSSDSTEAQSSDSSSAEKTVTKKHRHKGRHSGSFTENGTSLTVTVTDNITIEKKGETAAVSDISEGDIVKLTYSDSGELTGVKLKGHKHSRSTDGTSDSTTKKKSKRKTSVSAEENTTET</sequence>
<dbReference type="RefSeq" id="WP_074961291.1">
    <property type="nucleotide sequence ID" value="NZ_FOKQ01000014.1"/>
</dbReference>
<evidence type="ECO:0000313" key="3">
    <source>
        <dbReference type="EMBL" id="SFC51800.1"/>
    </source>
</evidence>
<evidence type="ECO:0008006" key="5">
    <source>
        <dbReference type="Google" id="ProtNLM"/>
    </source>
</evidence>
<proteinExistence type="predicted"/>
<protein>
    <recommendedName>
        <fullName evidence="5">DUF5666 domain-containing protein</fullName>
    </recommendedName>
</protein>
<name>A0A1I1K2G0_RUMAL</name>
<feature type="chain" id="PRO_5039585681" description="DUF5666 domain-containing protein" evidence="2">
    <location>
        <begin position="29"/>
        <end position="213"/>
    </location>
</feature>
<evidence type="ECO:0000313" key="4">
    <source>
        <dbReference type="Proteomes" id="UP000182192"/>
    </source>
</evidence>
<organism evidence="3 4">
    <name type="scientific">Ruminococcus albus</name>
    <dbReference type="NCBI Taxonomy" id="1264"/>
    <lineage>
        <taxon>Bacteria</taxon>
        <taxon>Bacillati</taxon>
        <taxon>Bacillota</taxon>
        <taxon>Clostridia</taxon>
        <taxon>Eubacteriales</taxon>
        <taxon>Oscillospiraceae</taxon>
        <taxon>Ruminococcus</taxon>
    </lineage>
</organism>
<feature type="compositionally biased region" description="Basic residues" evidence="1">
    <location>
        <begin position="114"/>
        <end position="123"/>
    </location>
</feature>
<feature type="region of interest" description="Disordered" evidence="1">
    <location>
        <begin position="77"/>
        <end position="132"/>
    </location>
</feature>
<dbReference type="Proteomes" id="UP000182192">
    <property type="component" value="Unassembled WGS sequence"/>
</dbReference>
<dbReference type="OrthoDB" id="9949056at2"/>
<feature type="compositionally biased region" description="Polar residues" evidence="1">
    <location>
        <begin position="204"/>
        <end position="213"/>
    </location>
</feature>
<evidence type="ECO:0000256" key="1">
    <source>
        <dbReference type="SAM" id="MobiDB-lite"/>
    </source>
</evidence>
<reference evidence="3 4" key="1">
    <citation type="submission" date="2016-10" db="EMBL/GenBank/DDBJ databases">
        <authorList>
            <person name="de Groot N.N."/>
        </authorList>
    </citation>
    <scope>NUCLEOTIDE SEQUENCE [LARGE SCALE GENOMIC DNA]</scope>
    <source>
        <strain evidence="3 4">AR67</strain>
    </source>
</reference>